<name>A0AA97M031_9ACTN</name>
<feature type="domain" description="Methyltransferase type 11" evidence="1">
    <location>
        <begin position="60"/>
        <end position="160"/>
    </location>
</feature>
<evidence type="ECO:0000313" key="2">
    <source>
        <dbReference type="EMBL" id="UOE20955.1"/>
    </source>
</evidence>
<sequence length="226" mass="24822">MPESPRRLFSASPDPGLYRPFSLRWLYTPYVIGFSHRLARGVPNTVPHILHRETVGPVHVEVGPGNGHFPARLPHDRPIRALHLLDHRSGPLQVCRRRSGDRWPVRAHRADVLDAWPVPESHADSVTASMVVRALPGQGIGAKAALFDQAARALRPGGLFTGATILTRGVAPNRLARRLMSHYNTRGWFAHGGDSLADLDLALAERSTGVRVDVHGCAALWRGEAR</sequence>
<dbReference type="CDD" id="cd02440">
    <property type="entry name" value="AdoMet_MTases"/>
    <property type="match status" value="1"/>
</dbReference>
<organism evidence="2 3">
    <name type="scientific">Thermobifida halotolerans</name>
    <dbReference type="NCBI Taxonomy" id="483545"/>
    <lineage>
        <taxon>Bacteria</taxon>
        <taxon>Bacillati</taxon>
        <taxon>Actinomycetota</taxon>
        <taxon>Actinomycetes</taxon>
        <taxon>Streptosporangiales</taxon>
        <taxon>Nocardiopsidaceae</taxon>
        <taxon>Thermobifida</taxon>
    </lineage>
</organism>
<keyword evidence="3" id="KW-1185">Reference proteome</keyword>
<evidence type="ECO:0000259" key="1">
    <source>
        <dbReference type="Pfam" id="PF08241"/>
    </source>
</evidence>
<dbReference type="GO" id="GO:0008757">
    <property type="term" value="F:S-adenosylmethionine-dependent methyltransferase activity"/>
    <property type="evidence" value="ECO:0007669"/>
    <property type="project" value="InterPro"/>
</dbReference>
<dbReference type="Gene3D" id="3.40.50.150">
    <property type="entry name" value="Vaccinia Virus protein VP39"/>
    <property type="match status" value="1"/>
</dbReference>
<accession>A0AA97M031</accession>
<dbReference type="EMBL" id="CP063196">
    <property type="protein sequence ID" value="UOE20955.1"/>
    <property type="molecule type" value="Genomic_DNA"/>
</dbReference>
<dbReference type="SUPFAM" id="SSF53335">
    <property type="entry name" value="S-adenosyl-L-methionine-dependent methyltransferases"/>
    <property type="match status" value="1"/>
</dbReference>
<evidence type="ECO:0000313" key="3">
    <source>
        <dbReference type="Proteomes" id="UP000265719"/>
    </source>
</evidence>
<keyword evidence="2" id="KW-0489">Methyltransferase</keyword>
<protein>
    <submittedName>
        <fullName evidence="2">Class I SAM-dependent methyltransferase</fullName>
    </submittedName>
</protein>
<dbReference type="KEGG" id="thao:NI17_007245"/>
<dbReference type="RefSeq" id="WP_068693202.1">
    <property type="nucleotide sequence ID" value="NZ_CP063196.1"/>
</dbReference>
<proteinExistence type="predicted"/>
<gene>
    <name evidence="2" type="ORF">NI17_007245</name>
</gene>
<keyword evidence="2" id="KW-0808">Transferase</keyword>
<dbReference type="InterPro" id="IPR029063">
    <property type="entry name" value="SAM-dependent_MTases_sf"/>
</dbReference>
<reference evidence="2" key="1">
    <citation type="submission" date="2020-10" db="EMBL/GenBank/DDBJ databases">
        <title>De novo genome project of the cellulose decomposer Thermobifida halotolerans type strain.</title>
        <authorList>
            <person name="Nagy I."/>
            <person name="Horvath B."/>
            <person name="Kukolya J."/>
            <person name="Nagy I."/>
            <person name="Orsini M."/>
        </authorList>
    </citation>
    <scope>NUCLEOTIDE SEQUENCE</scope>
    <source>
        <strain evidence="2">DSM 44931</strain>
    </source>
</reference>
<dbReference type="Pfam" id="PF08241">
    <property type="entry name" value="Methyltransf_11"/>
    <property type="match status" value="1"/>
</dbReference>
<dbReference type="AlphaFoldDB" id="A0AA97M031"/>
<dbReference type="Proteomes" id="UP000265719">
    <property type="component" value="Chromosome"/>
</dbReference>
<dbReference type="InterPro" id="IPR013216">
    <property type="entry name" value="Methyltransf_11"/>
</dbReference>
<dbReference type="GO" id="GO:0032259">
    <property type="term" value="P:methylation"/>
    <property type="evidence" value="ECO:0007669"/>
    <property type="project" value="UniProtKB-KW"/>
</dbReference>